<keyword evidence="6" id="KW-1185">Reference proteome</keyword>
<dbReference type="Proteomes" id="UP000664859">
    <property type="component" value="Unassembled WGS sequence"/>
</dbReference>
<evidence type="ECO:0000313" key="6">
    <source>
        <dbReference type="Proteomes" id="UP000664859"/>
    </source>
</evidence>
<keyword evidence="5" id="KW-0371">Homeobox</keyword>
<keyword evidence="2 5" id="KW-0238">DNA-binding</keyword>
<dbReference type="GO" id="GO:0000978">
    <property type="term" value="F:RNA polymerase II cis-regulatory region sequence-specific DNA binding"/>
    <property type="evidence" value="ECO:0007669"/>
    <property type="project" value="TreeGrafter"/>
</dbReference>
<dbReference type="SUPFAM" id="SSF46689">
    <property type="entry name" value="Homeodomain-like"/>
    <property type="match status" value="1"/>
</dbReference>
<dbReference type="GO" id="GO:0000981">
    <property type="term" value="F:DNA-binding transcription factor activity, RNA polymerase II-specific"/>
    <property type="evidence" value="ECO:0007669"/>
    <property type="project" value="TreeGrafter"/>
</dbReference>
<keyword evidence="1" id="KW-0677">Repeat</keyword>
<dbReference type="InterPro" id="IPR001005">
    <property type="entry name" value="SANT/Myb"/>
</dbReference>
<dbReference type="AlphaFoldDB" id="A0A836CH95"/>
<dbReference type="GO" id="GO:0005634">
    <property type="term" value="C:nucleus"/>
    <property type="evidence" value="ECO:0007669"/>
    <property type="project" value="TreeGrafter"/>
</dbReference>
<feature type="domain" description="HTH myb-type" evidence="4">
    <location>
        <begin position="43"/>
        <end position="93"/>
    </location>
</feature>
<dbReference type="InterPro" id="IPR050560">
    <property type="entry name" value="MYB_TF"/>
</dbReference>
<dbReference type="Pfam" id="PF13921">
    <property type="entry name" value="Myb_DNA-bind_6"/>
    <property type="match status" value="1"/>
</dbReference>
<dbReference type="PANTHER" id="PTHR45614:SF274">
    <property type="entry name" value="MYB-LIKE DNA-BINDING PROTEIN"/>
    <property type="match status" value="1"/>
</dbReference>
<evidence type="ECO:0000256" key="1">
    <source>
        <dbReference type="ARBA" id="ARBA00022737"/>
    </source>
</evidence>
<dbReference type="PANTHER" id="PTHR45614">
    <property type="entry name" value="MYB PROTEIN-RELATED"/>
    <property type="match status" value="1"/>
</dbReference>
<evidence type="ECO:0000313" key="5">
    <source>
        <dbReference type="EMBL" id="KAG5185153.1"/>
    </source>
</evidence>
<comment type="caution">
    <text evidence="5">The sequence shown here is derived from an EMBL/GenBank/DDBJ whole genome shotgun (WGS) entry which is preliminary data.</text>
</comment>
<dbReference type="PROSITE" id="PS50090">
    <property type="entry name" value="MYB_LIKE"/>
    <property type="match status" value="2"/>
</dbReference>
<dbReference type="Gene3D" id="1.10.10.60">
    <property type="entry name" value="Homeodomain-like"/>
    <property type="match status" value="2"/>
</dbReference>
<evidence type="ECO:0000259" key="4">
    <source>
        <dbReference type="PROSITE" id="PS51294"/>
    </source>
</evidence>
<protein>
    <submittedName>
        <fullName evidence="5">Homeodomain-like protein</fullName>
    </submittedName>
</protein>
<dbReference type="InterPro" id="IPR017930">
    <property type="entry name" value="Myb_dom"/>
</dbReference>
<dbReference type="InterPro" id="IPR009057">
    <property type="entry name" value="Homeodomain-like_sf"/>
</dbReference>
<feature type="domain" description="Myb-like" evidence="3">
    <location>
        <begin position="1"/>
        <end position="38"/>
    </location>
</feature>
<feature type="non-terminal residue" evidence="5">
    <location>
        <position position="1"/>
    </location>
</feature>
<feature type="domain" description="HTH myb-type" evidence="4">
    <location>
        <begin position="1"/>
        <end position="42"/>
    </location>
</feature>
<sequence length="106" mass="12299">RKVVELVQVHGAQKWSQIAAQLPGRTGKQCRERWHNHLSPDINKAPFSAEEQRIILAQRRTLGNKWAEIAKHVPGRTDNSVKNHYNSSMKRKADIVFNDNEVYRML</sequence>
<proteinExistence type="predicted"/>
<dbReference type="FunFam" id="1.10.10.60:FF:000010">
    <property type="entry name" value="Transcriptional activator Myb isoform A"/>
    <property type="match status" value="1"/>
</dbReference>
<gene>
    <name evidence="5" type="ORF">JKP88DRAFT_180700</name>
</gene>
<feature type="domain" description="Myb-like" evidence="3">
    <location>
        <begin position="39"/>
        <end position="89"/>
    </location>
</feature>
<dbReference type="EMBL" id="JAFCMP010000141">
    <property type="protein sequence ID" value="KAG5185153.1"/>
    <property type="molecule type" value="Genomic_DNA"/>
</dbReference>
<dbReference type="CDD" id="cd00167">
    <property type="entry name" value="SANT"/>
    <property type="match status" value="2"/>
</dbReference>
<dbReference type="SMART" id="SM00717">
    <property type="entry name" value="SANT"/>
    <property type="match status" value="2"/>
</dbReference>
<dbReference type="PROSITE" id="PS51294">
    <property type="entry name" value="HTH_MYB"/>
    <property type="match status" value="2"/>
</dbReference>
<evidence type="ECO:0000256" key="2">
    <source>
        <dbReference type="ARBA" id="ARBA00023125"/>
    </source>
</evidence>
<accession>A0A836CH95</accession>
<name>A0A836CH95_9STRA</name>
<evidence type="ECO:0000259" key="3">
    <source>
        <dbReference type="PROSITE" id="PS50090"/>
    </source>
</evidence>
<dbReference type="OrthoDB" id="2143914at2759"/>
<reference evidence="5" key="1">
    <citation type="submission" date="2021-02" db="EMBL/GenBank/DDBJ databases">
        <title>First Annotated Genome of the Yellow-green Alga Tribonema minus.</title>
        <authorList>
            <person name="Mahan K.M."/>
        </authorList>
    </citation>
    <scope>NUCLEOTIDE SEQUENCE</scope>
    <source>
        <strain evidence="5">UTEX B ZZ1240</strain>
    </source>
</reference>
<organism evidence="5 6">
    <name type="scientific">Tribonema minus</name>
    <dbReference type="NCBI Taxonomy" id="303371"/>
    <lineage>
        <taxon>Eukaryota</taxon>
        <taxon>Sar</taxon>
        <taxon>Stramenopiles</taxon>
        <taxon>Ochrophyta</taxon>
        <taxon>PX clade</taxon>
        <taxon>Xanthophyceae</taxon>
        <taxon>Tribonematales</taxon>
        <taxon>Tribonemataceae</taxon>
        <taxon>Tribonema</taxon>
    </lineage>
</organism>